<feature type="region of interest" description="Disordered" evidence="1">
    <location>
        <begin position="119"/>
        <end position="138"/>
    </location>
</feature>
<reference evidence="2 3" key="1">
    <citation type="journal article" date="2021" name="Elife">
        <title>Chloroplast acquisition without the gene transfer in kleptoplastic sea slugs, Plakobranchus ocellatus.</title>
        <authorList>
            <person name="Maeda T."/>
            <person name="Takahashi S."/>
            <person name="Yoshida T."/>
            <person name="Shimamura S."/>
            <person name="Takaki Y."/>
            <person name="Nagai Y."/>
            <person name="Toyoda A."/>
            <person name="Suzuki Y."/>
            <person name="Arimoto A."/>
            <person name="Ishii H."/>
            <person name="Satoh N."/>
            <person name="Nishiyama T."/>
            <person name="Hasebe M."/>
            <person name="Maruyama T."/>
            <person name="Minagawa J."/>
            <person name="Obokata J."/>
            <person name="Shigenobu S."/>
        </authorList>
    </citation>
    <scope>NUCLEOTIDE SEQUENCE [LARGE SCALE GENOMIC DNA]</scope>
</reference>
<dbReference type="EMBL" id="BLXT01004871">
    <property type="protein sequence ID" value="GFO17665.1"/>
    <property type="molecule type" value="Genomic_DNA"/>
</dbReference>
<keyword evidence="3" id="KW-1185">Reference proteome</keyword>
<name>A0AAV4BAN3_9GAST</name>
<keyword evidence="2" id="KW-0808">Transferase</keyword>
<keyword evidence="2" id="KW-0695">RNA-directed DNA polymerase</keyword>
<organism evidence="2 3">
    <name type="scientific">Plakobranchus ocellatus</name>
    <dbReference type="NCBI Taxonomy" id="259542"/>
    <lineage>
        <taxon>Eukaryota</taxon>
        <taxon>Metazoa</taxon>
        <taxon>Spiralia</taxon>
        <taxon>Lophotrochozoa</taxon>
        <taxon>Mollusca</taxon>
        <taxon>Gastropoda</taxon>
        <taxon>Heterobranchia</taxon>
        <taxon>Euthyneura</taxon>
        <taxon>Panpulmonata</taxon>
        <taxon>Sacoglossa</taxon>
        <taxon>Placobranchoidea</taxon>
        <taxon>Plakobranchidae</taxon>
        <taxon>Plakobranchus</taxon>
    </lineage>
</organism>
<dbReference type="Proteomes" id="UP000735302">
    <property type="component" value="Unassembled WGS sequence"/>
</dbReference>
<protein>
    <submittedName>
        <fullName evidence="2">Reverse transcriptase</fullName>
    </submittedName>
</protein>
<evidence type="ECO:0000313" key="2">
    <source>
        <dbReference type="EMBL" id="GFO17665.1"/>
    </source>
</evidence>
<evidence type="ECO:0000313" key="3">
    <source>
        <dbReference type="Proteomes" id="UP000735302"/>
    </source>
</evidence>
<proteinExistence type="predicted"/>
<comment type="caution">
    <text evidence="2">The sequence shown here is derived from an EMBL/GenBank/DDBJ whole genome shotgun (WGS) entry which is preliminary data.</text>
</comment>
<dbReference type="AlphaFoldDB" id="A0AAV4BAN3"/>
<accession>A0AAV4BAN3</accession>
<dbReference type="GO" id="GO:0003964">
    <property type="term" value="F:RNA-directed DNA polymerase activity"/>
    <property type="evidence" value="ECO:0007669"/>
    <property type="project" value="UniProtKB-KW"/>
</dbReference>
<keyword evidence="2" id="KW-0548">Nucleotidyltransferase</keyword>
<sequence length="138" mass="15524">MAICDANGLPVQPKAKELVFTSEGGMRSWCGSASIMDTQRKRLLDGCDDWEISANIPEWSRHPKSIQDTRMRPGIVLHSSVTRQIFMIELIVTYERRMEESNTCGKRLALSCQRRTKAPKIAPDGSGVERMSSCFMSN</sequence>
<evidence type="ECO:0000256" key="1">
    <source>
        <dbReference type="SAM" id="MobiDB-lite"/>
    </source>
</evidence>
<gene>
    <name evidence="2" type="ORF">PoB_004417000</name>
</gene>